<evidence type="ECO:0000256" key="4">
    <source>
        <dbReference type="ARBA" id="ARBA00023163"/>
    </source>
</evidence>
<keyword evidence="4 7" id="KW-0804">Transcription</keyword>
<evidence type="ECO:0000259" key="9">
    <source>
        <dbReference type="PROSITE" id="PS51351"/>
    </source>
</evidence>
<dbReference type="PANTHER" id="PTHR12716:SF8">
    <property type="entry name" value="TRANSCRIPTION INITIATION FACTOR IIE SUBUNIT BETA"/>
    <property type="match status" value="1"/>
</dbReference>
<organism evidence="10">
    <name type="scientific">Picea sitchensis</name>
    <name type="common">Sitka spruce</name>
    <name type="synonym">Pinus sitchensis</name>
    <dbReference type="NCBI Taxonomy" id="3332"/>
    <lineage>
        <taxon>Eukaryota</taxon>
        <taxon>Viridiplantae</taxon>
        <taxon>Streptophyta</taxon>
        <taxon>Embryophyta</taxon>
        <taxon>Tracheophyta</taxon>
        <taxon>Spermatophyta</taxon>
        <taxon>Pinopsida</taxon>
        <taxon>Pinidae</taxon>
        <taxon>Conifers I</taxon>
        <taxon>Pinales</taxon>
        <taxon>Pinaceae</taxon>
        <taxon>Picea</taxon>
    </lineage>
</organism>
<evidence type="ECO:0000256" key="6">
    <source>
        <dbReference type="ARBA" id="ARBA00025581"/>
    </source>
</evidence>
<reference evidence="10" key="1">
    <citation type="submission" date="2007-06" db="EMBL/GenBank/DDBJ databases">
        <title>Full length cDNA sequences from Sitka Spruce (Picea sitchensis).</title>
        <authorList>
            <person name="Ralph S.G."/>
            <person name="Chun H.E."/>
            <person name="Liao N."/>
            <person name="Ali J."/>
            <person name="Reid K."/>
            <person name="Kolosova N."/>
            <person name="Cooper N."/>
            <person name="Cullis C."/>
            <person name="Jancsik S."/>
            <person name="Moore R."/>
            <person name="Mayo M."/>
            <person name="Wagner S."/>
            <person name="Holt R.A."/>
            <person name="Jones S.J.M."/>
            <person name="Marra M.A."/>
            <person name="Ritland C.E."/>
            <person name="Ritland K."/>
            <person name="Bohlmann J."/>
        </authorList>
    </citation>
    <scope>NUCLEOTIDE SEQUENCE</scope>
    <source>
        <tissue evidence="10">Bark</tissue>
    </source>
</reference>
<accession>B8LQI2</accession>
<feature type="region of interest" description="Disordered" evidence="8">
    <location>
        <begin position="236"/>
        <end position="284"/>
    </location>
</feature>
<dbReference type="InterPro" id="IPR003166">
    <property type="entry name" value="TFIIE_bsu_DNA-bd"/>
</dbReference>
<protein>
    <recommendedName>
        <fullName evidence="7">Transcription initiation factor IIE subunit beta</fullName>
    </recommendedName>
</protein>
<dbReference type="OMA" id="QQEKCQA"/>
<comment type="function">
    <text evidence="6 7">Recruits TFIIH to the initiation complex and stimulates the RNA polymerase II C-terminal domain kinase and DNA-dependent ATPase activities of TFIIH. Both TFIIH and TFIIE are required for promoter clearance by RNA polymerase.</text>
</comment>
<evidence type="ECO:0000256" key="5">
    <source>
        <dbReference type="ARBA" id="ARBA00023242"/>
    </source>
</evidence>
<comment type="subcellular location">
    <subcellularLocation>
        <location evidence="1 7">Nucleus</location>
    </subcellularLocation>
</comment>
<sequence>MDLSKKLDKFKQQQANCQSTLAKVAASRPPPKSSTITTSSSSSKKPQAPAPSLAQPPPPQLKFSNDTERLQHINSIRKSAVGAQIKRVIDLLFETRQALTPAEINEACYVDINANKGVFESLKKNVKVNYDGHRFCYKSKHDLKDKHELLVLIRKAPEGVAVIDLKDAYPSVLDDLQELKASGDVWLLSNYDSQEDIVYPNDPKVKIKVDEDVKQLYREIELPKDMVDIEKDLQKNGMKPATNTAKRKAAMQVQGAQSKQKQKKKREFTKRTRLTNAHMPELFK</sequence>
<dbReference type="InterPro" id="IPR016656">
    <property type="entry name" value="TFIIE-bsu"/>
</dbReference>
<dbReference type="GO" id="GO:0006367">
    <property type="term" value="P:transcription initiation at RNA polymerase II promoter"/>
    <property type="evidence" value="ECO:0007669"/>
    <property type="project" value="UniProtKB-UniRule"/>
</dbReference>
<dbReference type="PROSITE" id="PS51351">
    <property type="entry name" value="TFIIE_BETA_C"/>
    <property type="match status" value="1"/>
</dbReference>
<dbReference type="InterPro" id="IPR040501">
    <property type="entry name" value="TFA2_Winged_2"/>
</dbReference>
<dbReference type="PANTHER" id="PTHR12716">
    <property type="entry name" value="TRANSCRIPTION INITIATION FACTOR IIE, BETA SUBUNIT"/>
    <property type="match status" value="1"/>
</dbReference>
<dbReference type="EMBL" id="EF678135">
    <property type="protein sequence ID" value="ABR17912.1"/>
    <property type="molecule type" value="mRNA"/>
</dbReference>
<proteinExistence type="evidence at transcript level"/>
<feature type="domain" description="TFIIE beta" evidence="9">
    <location>
        <begin position="69"/>
        <end position="144"/>
    </location>
</feature>
<feature type="compositionally biased region" description="Low complexity" evidence="8">
    <location>
        <begin position="33"/>
        <end position="53"/>
    </location>
</feature>
<evidence type="ECO:0000256" key="3">
    <source>
        <dbReference type="ARBA" id="ARBA00023125"/>
    </source>
</evidence>
<evidence type="ECO:0000256" key="2">
    <source>
        <dbReference type="ARBA" id="ARBA00023015"/>
    </source>
</evidence>
<evidence type="ECO:0000256" key="7">
    <source>
        <dbReference type="PIRNR" id="PIRNR016398"/>
    </source>
</evidence>
<keyword evidence="5 7" id="KW-0539">Nucleus</keyword>
<feature type="region of interest" description="Disordered" evidence="8">
    <location>
        <begin position="18"/>
        <end position="60"/>
    </location>
</feature>
<evidence type="ECO:0000256" key="8">
    <source>
        <dbReference type="SAM" id="MobiDB-lite"/>
    </source>
</evidence>
<evidence type="ECO:0000256" key="1">
    <source>
        <dbReference type="ARBA" id="ARBA00004123"/>
    </source>
</evidence>
<dbReference type="GO" id="GO:0003677">
    <property type="term" value="F:DNA binding"/>
    <property type="evidence" value="ECO:0007669"/>
    <property type="project" value="UniProtKB-UniRule"/>
</dbReference>
<feature type="compositionally biased region" description="Basic residues" evidence="8">
    <location>
        <begin position="260"/>
        <end position="273"/>
    </location>
</feature>
<dbReference type="GO" id="GO:0005673">
    <property type="term" value="C:transcription factor TFIIE complex"/>
    <property type="evidence" value="ECO:0007669"/>
    <property type="project" value="UniProtKB-UniRule"/>
</dbReference>
<keyword evidence="2 7" id="KW-0805">Transcription regulation</keyword>
<name>B8LQI2_PICSI</name>
<dbReference type="PIRSF" id="PIRSF016398">
    <property type="entry name" value="TFIIE-beta"/>
    <property type="match status" value="1"/>
</dbReference>
<comment type="similarity">
    <text evidence="7">Belongs to the TFIIE beta subunit family.</text>
</comment>
<dbReference type="GO" id="GO:0001097">
    <property type="term" value="F:TFIIH-class transcription factor complex binding"/>
    <property type="evidence" value="ECO:0007669"/>
    <property type="project" value="TreeGrafter"/>
</dbReference>
<keyword evidence="3 7" id="KW-0238">DNA-binding</keyword>
<dbReference type="Pfam" id="PF18121">
    <property type="entry name" value="TFA2_Winged_2"/>
    <property type="match status" value="1"/>
</dbReference>
<dbReference type="AlphaFoldDB" id="B8LQI2"/>
<comment type="subunit">
    <text evidence="7">Tetramer of two alpha and two beta chains.</text>
</comment>
<evidence type="ECO:0000313" key="10">
    <source>
        <dbReference type="EMBL" id="ABR17912.1"/>
    </source>
</evidence>